<sequence>MDMKEIKETSEFLVTEYKDSLINGLIESPSQFMMRMNVEPKVEEYIRPLLNQTKQEFNDSTK</sequence>
<reference evidence="2 4" key="1">
    <citation type="submission" date="2014-12" db="EMBL/GenBank/DDBJ databases">
        <title>Draft genome sequences of 29 type strains of Enterococci.</title>
        <authorList>
            <person name="Zhong Z."/>
            <person name="Sun Z."/>
            <person name="Liu W."/>
            <person name="Zhang W."/>
            <person name="Zhang H."/>
        </authorList>
    </citation>
    <scope>NUCLEOTIDE SEQUENCE [LARGE SCALE GENOMIC DNA]</scope>
    <source>
        <strain evidence="2 4">DSM 22801</strain>
    </source>
</reference>
<evidence type="ECO:0000313" key="3">
    <source>
        <dbReference type="Proteomes" id="UP000065511"/>
    </source>
</evidence>
<evidence type="ECO:0000313" key="1">
    <source>
        <dbReference type="EMBL" id="ALR99983.1"/>
    </source>
</evidence>
<dbReference type="KEGG" id="ess:ATZ33_00870"/>
<protein>
    <submittedName>
        <fullName evidence="2">Uncharacterized protein</fullName>
    </submittedName>
</protein>
<dbReference type="Proteomes" id="UP000065511">
    <property type="component" value="Chromosome"/>
</dbReference>
<dbReference type="OrthoDB" id="2186942at2"/>
<proteinExistence type="predicted"/>
<name>A0A0S3K6Q3_9ENTE</name>
<dbReference type="Proteomes" id="UP000183039">
    <property type="component" value="Unassembled WGS sequence"/>
</dbReference>
<keyword evidence="3" id="KW-1185">Reference proteome</keyword>
<evidence type="ECO:0000313" key="4">
    <source>
        <dbReference type="Proteomes" id="UP000183039"/>
    </source>
</evidence>
<dbReference type="AlphaFoldDB" id="A0A0S3K6Q3"/>
<dbReference type="EMBL" id="JXLC01000004">
    <property type="protein sequence ID" value="OJG92705.1"/>
    <property type="molecule type" value="Genomic_DNA"/>
</dbReference>
<accession>A0A0S3K6Q3</accession>
<dbReference type="EMBL" id="CP013614">
    <property type="protein sequence ID" value="ALR99983.1"/>
    <property type="molecule type" value="Genomic_DNA"/>
</dbReference>
<reference evidence="1 3" key="2">
    <citation type="submission" date="2015-12" db="EMBL/GenBank/DDBJ databases">
        <authorList>
            <person name="Lauer A."/>
            <person name="Humrighouse B."/>
            <person name="Loparev V."/>
            <person name="Shewmaker P.L."/>
            <person name="Whitney A.M."/>
            <person name="McLaughlin R.W."/>
        </authorList>
    </citation>
    <scope>NUCLEOTIDE SEQUENCE [LARGE SCALE GENOMIC DNA]</scope>
    <source>
        <strain evidence="1 3">LMG 23085</strain>
    </source>
</reference>
<evidence type="ECO:0000313" key="2">
    <source>
        <dbReference type="EMBL" id="OJG92705.1"/>
    </source>
</evidence>
<gene>
    <name evidence="1" type="ORF">ATZ33_00870</name>
    <name evidence="2" type="ORF">RV15_GL002650</name>
</gene>
<organism evidence="2 4">
    <name type="scientific">Enterococcus silesiacus</name>
    <dbReference type="NCBI Taxonomy" id="332949"/>
    <lineage>
        <taxon>Bacteria</taxon>
        <taxon>Bacillati</taxon>
        <taxon>Bacillota</taxon>
        <taxon>Bacilli</taxon>
        <taxon>Lactobacillales</taxon>
        <taxon>Enterococcaceae</taxon>
        <taxon>Enterococcus</taxon>
    </lineage>
</organism>